<evidence type="ECO:0000256" key="1">
    <source>
        <dbReference type="SAM" id="MobiDB-lite"/>
    </source>
</evidence>
<proteinExistence type="predicted"/>
<keyword evidence="3" id="KW-1185">Reference proteome</keyword>
<feature type="region of interest" description="Disordered" evidence="1">
    <location>
        <begin position="1"/>
        <end position="27"/>
    </location>
</feature>
<gene>
    <name evidence="2" type="ORF">PCOR1329_LOCUS25826</name>
</gene>
<feature type="compositionally biased region" description="Basic and acidic residues" evidence="1">
    <location>
        <begin position="10"/>
        <end position="26"/>
    </location>
</feature>
<comment type="caution">
    <text evidence="2">The sequence shown here is derived from an EMBL/GenBank/DDBJ whole genome shotgun (WGS) entry which is preliminary data.</text>
</comment>
<evidence type="ECO:0000313" key="2">
    <source>
        <dbReference type="EMBL" id="CAK0825782.1"/>
    </source>
</evidence>
<dbReference type="Proteomes" id="UP001189429">
    <property type="component" value="Unassembled WGS sequence"/>
</dbReference>
<sequence>MAAASADADGPVKIDPGKQMVRKGDPTEPTYTLAPLADVLKVDRVGNHSYVVTNMITGETSLVEPFLECELVTVGCDCALALVTMDGDADVKDLDALFKYAVYVDESGHYNISTSRTTKHAPKEFVNWHYLRMKFRRGRSLIPLSYVGASVDIATCTMKRPREGNQQIWWQLSAVHSILKVASFRKVFSQWFQRLHQSWTTDFVRYIGPSGKGLIIQASYGTDDTSNRKSKLLPDMRCLPFACASTAGLLMMLHRIGTTMPKGGENTVITQKCANTLAESLAGLTKRQPWNIALELDDEWVCTWPRPRVKPDGVSAIQITCIGGLADLSQLLAAGERDGPARRWWAVLKYIITGESAQINVDELLKAACGKTALRSLHGQVVLAMSWDIERVCLKQSHGDAPNGPDGFDFKYPKPSDIIDAEGFDSFLCQYTVDQSFDGEGAAPDAVGVNPKKRQADTPTWARRNSEQIGWLTKYTGGERETFKPRKLHRVAAKHWLDNTDNQLRWATAASGWSSFLPVEGGDWSDWRTTPHLTVAIDLGGDGLSAMNLLEYGPKEFKCCVDKFCDPAHGGNRSVVCMLHDVKLWGFMLAMLCSWNLPFGPNPDERKRYKELREAMADFVNSKGAKSSPLFLSKAPGLRKCYERQGHKFDDSRDIEDQLLELLSARAGHVPTGMRTNLNRFQGATACALKNVPNWEVDEFERTCLALHNGWLTTKALLNKFRVKPGPAQIVEEHGGATTEKRITLETRSALKGATVNCVALSVVPLSDPVSHRICSGFAGLGKHVKDWHTEGNKIGRSAKGTFDWIVRQAGGEFLTHVAGLVATGQDARFLQECDFACSEADAQELDANDVAMEDEAAMMITDMQWCLVKHRLSRGLHMTLGWPWRMVGIHSDGPGLADQILQKFKVDMEAHEALTKYLPMSAAVKQVVDRHLFGKISNQVLQRACLDPAVNFSPHAELKSLLQRWASGLLMTQIVEDINGAQKNNRQVMSAARFRKPGKSMAVALGSGILEERHDFDLLMPEHVYVAKSARLPAEAFRPSPATRSLKFERLVSTTPSVPWHSPSAINVHANMADLVCIRTIHGSDKNFGRMENAWHGQLVSWKHHFVFRFSGKDQWHYGVDWMDKSAAVSWPCTKHTVQTCNYFEPKQAVCNAEETLHFIDDFRQIVAQEVQWRSPASQILSFKGTFVEKHLAFRSFQVGEEMPLIELAARKAFRELPRTNVQKFGEALGLDMKATPTLFLTLWTVVKHVLACSDADCYDIISQRLAWNNDDAAHASELLEMEEAVELLAQPDQKVVEQAQKDLVSSAVNHVAFSTEYKKNRQEHVAAVAAAKPKAKGKAKAKAAGAGGDCGPTKLPSTVPQAAAKLWIPPNSSIWRPLGRGAWCAHVQPFKRISTPWELYGDDNMALTDVLVRMWALHFERTGDPITSCSFDFAEAKERCDNFRLGGGADGAAAASSAGS</sequence>
<accession>A0ABN9S216</accession>
<evidence type="ECO:0008006" key="4">
    <source>
        <dbReference type="Google" id="ProtNLM"/>
    </source>
</evidence>
<reference evidence="2" key="1">
    <citation type="submission" date="2023-10" db="EMBL/GenBank/DDBJ databases">
        <authorList>
            <person name="Chen Y."/>
            <person name="Shah S."/>
            <person name="Dougan E. K."/>
            <person name="Thang M."/>
            <person name="Chan C."/>
        </authorList>
    </citation>
    <scope>NUCLEOTIDE SEQUENCE [LARGE SCALE GENOMIC DNA]</scope>
</reference>
<evidence type="ECO:0000313" key="3">
    <source>
        <dbReference type="Proteomes" id="UP001189429"/>
    </source>
</evidence>
<name>A0ABN9S216_9DINO</name>
<protein>
    <recommendedName>
        <fullName evidence="4">RNA-directed RNA polymerase</fullName>
    </recommendedName>
</protein>
<organism evidence="2 3">
    <name type="scientific">Prorocentrum cordatum</name>
    <dbReference type="NCBI Taxonomy" id="2364126"/>
    <lineage>
        <taxon>Eukaryota</taxon>
        <taxon>Sar</taxon>
        <taxon>Alveolata</taxon>
        <taxon>Dinophyceae</taxon>
        <taxon>Prorocentrales</taxon>
        <taxon>Prorocentraceae</taxon>
        <taxon>Prorocentrum</taxon>
    </lineage>
</organism>
<dbReference type="EMBL" id="CAUYUJ010009080">
    <property type="protein sequence ID" value="CAK0825782.1"/>
    <property type="molecule type" value="Genomic_DNA"/>
</dbReference>